<dbReference type="SUPFAM" id="SSF53098">
    <property type="entry name" value="Ribonuclease H-like"/>
    <property type="match status" value="1"/>
</dbReference>
<reference evidence="3" key="1">
    <citation type="submission" date="2016-05" db="EMBL/GenBank/DDBJ databases">
        <authorList>
            <person name="Lavstsen T."/>
            <person name="Jespersen J.S."/>
        </authorList>
    </citation>
    <scope>NUCLEOTIDE SEQUENCE</scope>
    <source>
        <tissue evidence="3">Brain</tissue>
    </source>
</reference>
<dbReference type="GO" id="GO:0046983">
    <property type="term" value="F:protein dimerization activity"/>
    <property type="evidence" value="ECO:0007669"/>
    <property type="project" value="InterPro"/>
</dbReference>
<dbReference type="InterPro" id="IPR052035">
    <property type="entry name" value="ZnF_BED_domain_contain"/>
</dbReference>
<evidence type="ECO:0000313" key="3">
    <source>
        <dbReference type="EMBL" id="SBR62917.1"/>
    </source>
</evidence>
<organism evidence="3">
    <name type="scientific">Nothobranchius pienaari</name>
    <dbReference type="NCBI Taxonomy" id="704102"/>
    <lineage>
        <taxon>Eukaryota</taxon>
        <taxon>Metazoa</taxon>
        <taxon>Chordata</taxon>
        <taxon>Craniata</taxon>
        <taxon>Vertebrata</taxon>
        <taxon>Euteleostomi</taxon>
        <taxon>Actinopterygii</taxon>
        <taxon>Neopterygii</taxon>
        <taxon>Teleostei</taxon>
        <taxon>Neoteleostei</taxon>
        <taxon>Acanthomorphata</taxon>
        <taxon>Ovalentaria</taxon>
        <taxon>Atherinomorphae</taxon>
        <taxon>Cyprinodontiformes</taxon>
        <taxon>Nothobranchiidae</taxon>
        <taxon>Nothobranchius</taxon>
    </lineage>
</organism>
<feature type="domain" description="HAT C-terminal dimerisation" evidence="2">
    <location>
        <begin position="113"/>
        <end position="190"/>
    </location>
</feature>
<accession>A0A1A8N212</accession>
<dbReference type="EMBL" id="HAEF01021758">
    <property type="protein sequence ID" value="SBR62917.1"/>
    <property type="molecule type" value="Transcribed_RNA"/>
</dbReference>
<evidence type="ECO:0000256" key="1">
    <source>
        <dbReference type="SAM" id="MobiDB-lite"/>
    </source>
</evidence>
<protein>
    <recommendedName>
        <fullName evidence="2">HAT C-terminal dimerisation domain-containing protein</fullName>
    </recommendedName>
</protein>
<feature type="region of interest" description="Disordered" evidence="1">
    <location>
        <begin position="58"/>
        <end position="85"/>
    </location>
</feature>
<name>A0A1A8N212_9TELE</name>
<sequence length="190" mass="20873">MKRTILTYEKYSDPATDDLLDMASSVHPCLRSSYIAGNRRESMTKAAAEIRALLETQAASATKSPPSHTSTGAAGQVQSEPKRSKRTLSSFFTKASAQPGPAVLTNREETEIELKRYLQALDVGGDVNPLEWWWRLHQANFPRVASLAKKYLCIPATSASSERAFSTSGTIVTCHRSALKPETVNKLVFL</sequence>
<feature type="compositionally biased region" description="Polar residues" evidence="1">
    <location>
        <begin position="58"/>
        <end position="79"/>
    </location>
</feature>
<dbReference type="InterPro" id="IPR008906">
    <property type="entry name" value="HATC_C_dom"/>
</dbReference>
<dbReference type="PANTHER" id="PTHR46481">
    <property type="entry name" value="ZINC FINGER BED DOMAIN-CONTAINING PROTEIN 4"/>
    <property type="match status" value="1"/>
</dbReference>
<reference evidence="3" key="2">
    <citation type="submission" date="2016-06" db="EMBL/GenBank/DDBJ databases">
        <title>The genome of a short-lived fish provides insights into sex chromosome evolution and the genetic control of aging.</title>
        <authorList>
            <person name="Reichwald K."/>
            <person name="Felder M."/>
            <person name="Petzold A."/>
            <person name="Koch P."/>
            <person name="Groth M."/>
            <person name="Platzer M."/>
        </authorList>
    </citation>
    <scope>NUCLEOTIDE SEQUENCE</scope>
    <source>
        <tissue evidence="3">Brain</tissue>
    </source>
</reference>
<dbReference type="InterPro" id="IPR012337">
    <property type="entry name" value="RNaseH-like_sf"/>
</dbReference>
<feature type="non-terminal residue" evidence="3">
    <location>
        <position position="190"/>
    </location>
</feature>
<gene>
    <name evidence="3" type="primary">CT583712.1</name>
</gene>
<proteinExistence type="predicted"/>
<evidence type="ECO:0000259" key="2">
    <source>
        <dbReference type="Pfam" id="PF05699"/>
    </source>
</evidence>
<dbReference type="Pfam" id="PF05699">
    <property type="entry name" value="Dimer_Tnp_hAT"/>
    <property type="match status" value="1"/>
</dbReference>
<dbReference type="AlphaFoldDB" id="A0A1A8N212"/>
<dbReference type="PANTHER" id="PTHR46481:SF9">
    <property type="entry name" value="ZINC FINGER BED DOMAIN-CONTAINING PROTEIN 1-LIKE"/>
    <property type="match status" value="1"/>
</dbReference>